<comment type="cofactor">
    <cofactor evidence="14">
        <name>Zn(2+)</name>
        <dbReference type="ChEBI" id="CHEBI:29105"/>
    </cofactor>
    <text evidence="14">Binds 1 zinc ion per subunit.</text>
</comment>
<dbReference type="InterPro" id="IPR000644">
    <property type="entry name" value="CBS_dom"/>
</dbReference>
<dbReference type="EMBL" id="JBFNXX010000011">
    <property type="protein sequence ID" value="MEW9920950.1"/>
    <property type="molecule type" value="Genomic_DNA"/>
</dbReference>
<keyword evidence="4 14" id="KW-0645">Protease</keyword>
<protein>
    <recommendedName>
        <fullName evidence="14">Zinc metalloprotease</fullName>
    </recommendedName>
</protein>
<keyword evidence="11 14" id="KW-0482">Metalloprotease</keyword>
<dbReference type="PANTHER" id="PTHR39188">
    <property type="entry name" value="MEMBRANE-ASSOCIATED ZINC METALLOPROTEASE M50B"/>
    <property type="match status" value="1"/>
</dbReference>
<keyword evidence="3 14" id="KW-1003">Cell membrane</keyword>
<evidence type="ECO:0000256" key="4">
    <source>
        <dbReference type="ARBA" id="ARBA00022670"/>
    </source>
</evidence>
<dbReference type="Pfam" id="PF00571">
    <property type="entry name" value="CBS"/>
    <property type="match status" value="2"/>
</dbReference>
<keyword evidence="9 14" id="KW-0862">Zinc</keyword>
<organism evidence="16 17">
    <name type="scientific">Sulfitobacter sediminis</name>
    <dbReference type="NCBI Taxonomy" id="3234186"/>
    <lineage>
        <taxon>Bacteria</taxon>
        <taxon>Pseudomonadati</taxon>
        <taxon>Pseudomonadota</taxon>
        <taxon>Alphaproteobacteria</taxon>
        <taxon>Rhodobacterales</taxon>
        <taxon>Roseobacteraceae</taxon>
        <taxon>Sulfitobacter</taxon>
    </lineage>
</organism>
<dbReference type="Gene3D" id="3.10.580.10">
    <property type="entry name" value="CBS-domain"/>
    <property type="match status" value="2"/>
</dbReference>
<keyword evidence="6 14" id="KW-0479">Metal-binding</keyword>
<keyword evidence="13 14" id="KW-0472">Membrane</keyword>
<dbReference type="GO" id="GO:0006508">
    <property type="term" value="P:proteolysis"/>
    <property type="evidence" value="ECO:0007669"/>
    <property type="project" value="UniProtKB-KW"/>
</dbReference>
<evidence type="ECO:0000313" key="17">
    <source>
        <dbReference type="Proteomes" id="UP001556098"/>
    </source>
</evidence>
<dbReference type="SUPFAM" id="SSF54631">
    <property type="entry name" value="CBS-domain pair"/>
    <property type="match status" value="1"/>
</dbReference>
<evidence type="ECO:0000313" key="16">
    <source>
        <dbReference type="EMBL" id="MEW9920950.1"/>
    </source>
</evidence>
<dbReference type="Proteomes" id="UP001556098">
    <property type="component" value="Unassembled WGS sequence"/>
</dbReference>
<keyword evidence="8 14" id="KW-0378">Hydrolase</keyword>
<evidence type="ECO:0000256" key="1">
    <source>
        <dbReference type="ARBA" id="ARBA00004651"/>
    </source>
</evidence>
<evidence type="ECO:0000256" key="3">
    <source>
        <dbReference type="ARBA" id="ARBA00022475"/>
    </source>
</evidence>
<feature type="transmembrane region" description="Helical" evidence="14">
    <location>
        <begin position="196"/>
        <end position="229"/>
    </location>
</feature>
<keyword evidence="7" id="KW-0677">Repeat</keyword>
<proteinExistence type="inferred from homology"/>
<keyword evidence="5 14" id="KW-0812">Transmembrane</keyword>
<feature type="transmembrane region" description="Helical" evidence="14">
    <location>
        <begin position="21"/>
        <end position="38"/>
    </location>
</feature>
<keyword evidence="17" id="KW-1185">Reference proteome</keyword>
<evidence type="ECO:0000256" key="5">
    <source>
        <dbReference type="ARBA" id="ARBA00022692"/>
    </source>
</evidence>
<evidence type="ECO:0000256" key="13">
    <source>
        <dbReference type="ARBA" id="ARBA00023136"/>
    </source>
</evidence>
<dbReference type="PIRSF" id="PIRSF006404">
    <property type="entry name" value="UCP006404_Pept_M50_CBS"/>
    <property type="match status" value="1"/>
</dbReference>
<keyword evidence="10 14" id="KW-1133">Transmembrane helix</keyword>
<dbReference type="InterPro" id="IPR046342">
    <property type="entry name" value="CBS_dom_sf"/>
</dbReference>
<comment type="similarity">
    <text evidence="2 14">Belongs to the peptidase M50B family.</text>
</comment>
<evidence type="ECO:0000259" key="15">
    <source>
        <dbReference type="SMART" id="SM00116"/>
    </source>
</evidence>
<evidence type="ECO:0000256" key="10">
    <source>
        <dbReference type="ARBA" id="ARBA00022989"/>
    </source>
</evidence>
<accession>A0ABV3RPQ3</accession>
<evidence type="ECO:0000256" key="6">
    <source>
        <dbReference type="ARBA" id="ARBA00022723"/>
    </source>
</evidence>
<name>A0ABV3RPQ3_9RHOB</name>
<gene>
    <name evidence="16" type="ORF">AB2B41_15150</name>
</gene>
<evidence type="ECO:0000256" key="8">
    <source>
        <dbReference type="ARBA" id="ARBA00022801"/>
    </source>
</evidence>
<sequence length="376" mass="41253">MFSNSIRIFTFGGFDIKLDPSWLLIAALITWSLAQQYFPQTLPGLDTQTYLTMAIFAMLTFFASLLLHEMAHSVVARHYGIEIKGITLFLFGGVAELEAEPRSASVELLVAIAGPIMSLLLAVGFWILAQFSAFATNAAALTEVLSYLALINLILAVFNLIPAFPLDGGRVLRAYLWYRHGDILRATETAAKSGSIFAYALMLMGVLALFQGGIAAGLWQIMIGLFILAAARSSYQHQLAQSVFEGKTVRDLMVTDPIVAAPEMSLSAFVNQIMLRHHRQFVPVVEDGALLGHLDADVLSGIDRENWANTQVGDVFAGLDASTTVPPEMSAQDLMSHIAKTGRRKFLVVRDHRLLGVITLADLTNYLQIADMLRHR</sequence>
<reference evidence="16 17" key="1">
    <citation type="submission" date="2024-07" db="EMBL/GenBank/DDBJ databases">
        <title>Marimonas sp.nov., isolated from tidal-flat sediment.</title>
        <authorList>
            <person name="Jayan J.N."/>
            <person name="Lee S.S."/>
        </authorList>
    </citation>
    <scope>NUCLEOTIDE SEQUENCE [LARGE SCALE GENOMIC DNA]</scope>
    <source>
        <strain evidence="16 17">MJW-29</strain>
    </source>
</reference>
<dbReference type="CDD" id="cd06164">
    <property type="entry name" value="S2P-M50_SpoIVFB_CBS"/>
    <property type="match status" value="1"/>
</dbReference>
<feature type="transmembrane region" description="Helical" evidence="14">
    <location>
        <begin position="50"/>
        <end position="67"/>
    </location>
</feature>
<evidence type="ECO:0000256" key="9">
    <source>
        <dbReference type="ARBA" id="ARBA00022833"/>
    </source>
</evidence>
<comment type="subcellular location">
    <subcellularLocation>
        <location evidence="1 14">Cell membrane</location>
        <topology evidence="1 14">Multi-pass membrane protein</topology>
    </subcellularLocation>
</comment>
<dbReference type="RefSeq" id="WP_367878651.1">
    <property type="nucleotide sequence ID" value="NZ_JBFNXX010000011.1"/>
</dbReference>
<dbReference type="PANTHER" id="PTHR39188:SF3">
    <property type="entry name" value="STAGE IV SPORULATION PROTEIN FB"/>
    <property type="match status" value="1"/>
</dbReference>
<evidence type="ECO:0000256" key="12">
    <source>
        <dbReference type="ARBA" id="ARBA00023122"/>
    </source>
</evidence>
<dbReference type="SMART" id="SM00116">
    <property type="entry name" value="CBS"/>
    <property type="match status" value="1"/>
</dbReference>
<evidence type="ECO:0000256" key="2">
    <source>
        <dbReference type="ARBA" id="ARBA00007931"/>
    </source>
</evidence>
<keyword evidence="12" id="KW-0129">CBS domain</keyword>
<dbReference type="Pfam" id="PF02163">
    <property type="entry name" value="Peptidase_M50"/>
    <property type="match status" value="2"/>
</dbReference>
<feature type="transmembrane region" description="Helical" evidence="14">
    <location>
        <begin position="79"/>
        <end position="97"/>
    </location>
</feature>
<comment type="caution">
    <text evidence="16">The sequence shown here is derived from an EMBL/GenBank/DDBJ whole genome shotgun (WGS) entry which is preliminary data.</text>
</comment>
<feature type="transmembrane region" description="Helical" evidence="14">
    <location>
        <begin position="140"/>
        <end position="161"/>
    </location>
</feature>
<dbReference type="InterPro" id="IPR016483">
    <property type="entry name" value="UCP006404_Pept_M50_CBS"/>
</dbReference>
<feature type="transmembrane region" description="Helical" evidence="14">
    <location>
        <begin position="109"/>
        <end position="128"/>
    </location>
</feature>
<dbReference type="InterPro" id="IPR008915">
    <property type="entry name" value="Peptidase_M50"/>
</dbReference>
<dbReference type="GO" id="GO:0008233">
    <property type="term" value="F:peptidase activity"/>
    <property type="evidence" value="ECO:0007669"/>
    <property type="project" value="UniProtKB-KW"/>
</dbReference>
<evidence type="ECO:0000256" key="7">
    <source>
        <dbReference type="ARBA" id="ARBA00022737"/>
    </source>
</evidence>
<feature type="domain" description="CBS" evidence="15">
    <location>
        <begin position="321"/>
        <end position="368"/>
    </location>
</feature>
<evidence type="ECO:0000256" key="11">
    <source>
        <dbReference type="ARBA" id="ARBA00023049"/>
    </source>
</evidence>
<evidence type="ECO:0000256" key="14">
    <source>
        <dbReference type="PIRNR" id="PIRNR006404"/>
    </source>
</evidence>